<comment type="similarity">
    <text evidence="2">Belongs to the IFT57 family.</text>
</comment>
<evidence type="ECO:0000256" key="5">
    <source>
        <dbReference type="SAM" id="Coils"/>
    </source>
</evidence>
<proteinExistence type="inferred from homology"/>
<dbReference type="GO" id="GO:0005794">
    <property type="term" value="C:Golgi apparatus"/>
    <property type="evidence" value="ECO:0007669"/>
    <property type="project" value="TreeGrafter"/>
</dbReference>
<dbReference type="AlphaFoldDB" id="A0AA86Q698"/>
<dbReference type="EMBL" id="CAXDID020000138">
    <property type="protein sequence ID" value="CAL6038126.1"/>
    <property type="molecule type" value="Genomic_DNA"/>
</dbReference>
<evidence type="ECO:0000256" key="2">
    <source>
        <dbReference type="ARBA" id="ARBA00009415"/>
    </source>
</evidence>
<evidence type="ECO:0000256" key="1">
    <source>
        <dbReference type="ARBA" id="ARBA00004138"/>
    </source>
</evidence>
<dbReference type="PANTHER" id="PTHR16011">
    <property type="entry name" value="IFT57/HIPPI"/>
    <property type="match status" value="1"/>
</dbReference>
<protein>
    <submittedName>
        <fullName evidence="6">Intraflagellar transport protein 57</fullName>
    </submittedName>
    <submittedName>
        <fullName evidence="8">Intraflagellar_transport protein 57</fullName>
    </submittedName>
</protein>
<dbReference type="EMBL" id="CAXDID020000160">
    <property type="protein sequence ID" value="CAL6044357.1"/>
    <property type="molecule type" value="Genomic_DNA"/>
</dbReference>
<evidence type="ECO:0000313" key="9">
    <source>
        <dbReference type="EMBL" id="CAL6044357.1"/>
    </source>
</evidence>
<evidence type="ECO:0000256" key="4">
    <source>
        <dbReference type="ARBA" id="ARBA00023273"/>
    </source>
</evidence>
<dbReference type="GO" id="GO:0005815">
    <property type="term" value="C:microtubule organizing center"/>
    <property type="evidence" value="ECO:0007669"/>
    <property type="project" value="TreeGrafter"/>
</dbReference>
<dbReference type="GO" id="GO:0030992">
    <property type="term" value="C:intraciliary transport particle B"/>
    <property type="evidence" value="ECO:0007669"/>
    <property type="project" value="TreeGrafter"/>
</dbReference>
<evidence type="ECO:0000256" key="3">
    <source>
        <dbReference type="ARBA" id="ARBA00023069"/>
    </source>
</evidence>
<evidence type="ECO:0000313" key="6">
    <source>
        <dbReference type="EMBL" id="CAI9950167.1"/>
    </source>
</evidence>
<dbReference type="Pfam" id="PF10498">
    <property type="entry name" value="IFT57"/>
    <property type="match status" value="1"/>
</dbReference>
<gene>
    <name evidence="8" type="ORF">HINF_LOCUS37221</name>
    <name evidence="6" type="ORF">HINF_LOCUS37812</name>
    <name evidence="7" type="ORF">HINF_LOCUS39183</name>
    <name evidence="9" type="ORF">HINF_LOCUS40518</name>
</gene>
<dbReference type="GO" id="GO:1905515">
    <property type="term" value="P:non-motile cilium assembly"/>
    <property type="evidence" value="ECO:0007669"/>
    <property type="project" value="TreeGrafter"/>
</dbReference>
<dbReference type="EMBL" id="CATOUU010000824">
    <property type="protein sequence ID" value="CAI9951538.1"/>
    <property type="molecule type" value="Genomic_DNA"/>
</dbReference>
<keyword evidence="10" id="KW-1185">Reference proteome</keyword>
<dbReference type="EMBL" id="CATOUU010000807">
    <property type="protein sequence ID" value="CAI9950167.1"/>
    <property type="molecule type" value="Genomic_DNA"/>
</dbReference>
<keyword evidence="5" id="KW-0175">Coiled coil</keyword>
<organism evidence="6">
    <name type="scientific">Hexamita inflata</name>
    <dbReference type="NCBI Taxonomy" id="28002"/>
    <lineage>
        <taxon>Eukaryota</taxon>
        <taxon>Metamonada</taxon>
        <taxon>Diplomonadida</taxon>
        <taxon>Hexamitidae</taxon>
        <taxon>Hexamitinae</taxon>
        <taxon>Hexamita</taxon>
    </lineage>
</organism>
<dbReference type="PANTHER" id="PTHR16011:SF0">
    <property type="entry name" value="INTRAFLAGELLAR TRANSPORT PROTEIN 57 HOMOLOG"/>
    <property type="match status" value="1"/>
</dbReference>
<reference evidence="8 10" key="2">
    <citation type="submission" date="2024-07" db="EMBL/GenBank/DDBJ databases">
        <authorList>
            <person name="Akdeniz Z."/>
        </authorList>
    </citation>
    <scope>NUCLEOTIDE SEQUENCE [LARGE SCALE GENOMIC DNA]</scope>
</reference>
<reference evidence="6" key="1">
    <citation type="submission" date="2023-06" db="EMBL/GenBank/DDBJ databases">
        <authorList>
            <person name="Kurt Z."/>
        </authorList>
    </citation>
    <scope>NUCLEOTIDE SEQUENCE</scope>
</reference>
<dbReference type="GO" id="GO:0005929">
    <property type="term" value="C:cilium"/>
    <property type="evidence" value="ECO:0007669"/>
    <property type="project" value="UniProtKB-SubCell"/>
</dbReference>
<keyword evidence="4" id="KW-0966">Cell projection</keyword>
<dbReference type="InterPro" id="IPR019530">
    <property type="entry name" value="Intra-flagellar_transport_57"/>
</dbReference>
<sequence>MIPLNRSLPAPVTSQMALQHLRELRFERCGLPKLPTASTFAQKSASPMDQLLAFATVLRWLFAQIGGNLAQFSEFDEPNAISMEIITASRQFIQIENLAPHDLRSGSGDAVCSLLLAVCEAVLQKKPARQLEWKTKQETFNAVREEDDDKDDEQDTAFEEAMMHTFQAVGGKQQAQTQIAPGVQDAIKWQEECLHVEPQLASSKFQVSNDWRPDILKLSSLNLNLQAQTGTIHQQLQIVADQLDKQIEMLQQRESFLNQQISQFSGKLLECSRKHSSLQKEADDIVKEIENLTEQLQDATEKCKKVKQEMNIESQRINDASSVSYAKQAIAQLNTEIRDLDLKIVLAQQRLFQYEQK</sequence>
<keyword evidence="3" id="KW-0969">Cilium</keyword>
<comment type="subcellular location">
    <subcellularLocation>
        <location evidence="1">Cell projection</location>
        <location evidence="1">Cilium</location>
    </subcellularLocation>
</comment>
<evidence type="ECO:0000313" key="7">
    <source>
        <dbReference type="EMBL" id="CAI9951538.1"/>
    </source>
</evidence>
<name>A0AA86Q698_9EUKA</name>
<evidence type="ECO:0000313" key="8">
    <source>
        <dbReference type="EMBL" id="CAL6038126.1"/>
    </source>
</evidence>
<dbReference type="GO" id="GO:0042073">
    <property type="term" value="P:intraciliary transport"/>
    <property type="evidence" value="ECO:0007669"/>
    <property type="project" value="TreeGrafter"/>
</dbReference>
<comment type="caution">
    <text evidence="6">The sequence shown here is derived from an EMBL/GenBank/DDBJ whole genome shotgun (WGS) entry which is preliminary data.</text>
</comment>
<dbReference type="Proteomes" id="UP001642409">
    <property type="component" value="Unassembled WGS sequence"/>
</dbReference>
<accession>A0AA86Q698</accession>
<feature type="coiled-coil region" evidence="5">
    <location>
        <begin position="233"/>
        <end position="350"/>
    </location>
</feature>
<evidence type="ECO:0000313" key="10">
    <source>
        <dbReference type="Proteomes" id="UP001642409"/>
    </source>
</evidence>